<feature type="repeat" description="ANK" evidence="3">
    <location>
        <begin position="211"/>
        <end position="243"/>
    </location>
</feature>
<dbReference type="EMBL" id="JACHGT010000009">
    <property type="protein sequence ID" value="MBB6036439.1"/>
    <property type="molecule type" value="Genomic_DNA"/>
</dbReference>
<comment type="caution">
    <text evidence="4">The sequence shown here is derived from an EMBL/GenBank/DDBJ whole genome shotgun (WGS) entry which is preliminary data.</text>
</comment>
<dbReference type="InterPro" id="IPR036770">
    <property type="entry name" value="Ankyrin_rpt-contain_sf"/>
</dbReference>
<dbReference type="SMART" id="SM00248">
    <property type="entry name" value="ANK"/>
    <property type="match status" value="6"/>
</dbReference>
<dbReference type="PANTHER" id="PTHR24126">
    <property type="entry name" value="ANKYRIN REPEAT, PH AND SEC7 DOMAIN CONTAINING PROTEIN SECG-RELATED"/>
    <property type="match status" value="1"/>
</dbReference>
<keyword evidence="1" id="KW-0677">Repeat</keyword>
<dbReference type="RefSeq" id="WP_184789289.1">
    <property type="nucleotide sequence ID" value="NZ_BONT01000029.1"/>
</dbReference>
<evidence type="ECO:0000256" key="3">
    <source>
        <dbReference type="PROSITE-ProRule" id="PRU00023"/>
    </source>
</evidence>
<dbReference type="Gene3D" id="1.25.40.20">
    <property type="entry name" value="Ankyrin repeat-containing domain"/>
    <property type="match status" value="1"/>
</dbReference>
<dbReference type="PRINTS" id="PR01415">
    <property type="entry name" value="ANKYRIN"/>
</dbReference>
<dbReference type="Proteomes" id="UP000548476">
    <property type="component" value="Unassembled WGS sequence"/>
</dbReference>
<dbReference type="PANTHER" id="PTHR24126:SF14">
    <property type="entry name" value="ANK_REP_REGION DOMAIN-CONTAINING PROTEIN"/>
    <property type="match status" value="1"/>
</dbReference>
<dbReference type="SUPFAM" id="SSF48403">
    <property type="entry name" value="Ankyrin repeat"/>
    <property type="match status" value="1"/>
</dbReference>
<keyword evidence="5" id="KW-1185">Reference proteome</keyword>
<evidence type="ECO:0000256" key="2">
    <source>
        <dbReference type="ARBA" id="ARBA00023043"/>
    </source>
</evidence>
<keyword evidence="2 3" id="KW-0040">ANK repeat</keyword>
<dbReference type="PROSITE" id="PS50088">
    <property type="entry name" value="ANK_REPEAT"/>
    <property type="match status" value="3"/>
</dbReference>
<feature type="repeat" description="ANK" evidence="3">
    <location>
        <begin position="244"/>
        <end position="276"/>
    </location>
</feature>
<feature type="repeat" description="ANK" evidence="3">
    <location>
        <begin position="39"/>
        <end position="72"/>
    </location>
</feature>
<dbReference type="InterPro" id="IPR002110">
    <property type="entry name" value="Ankyrin_rpt"/>
</dbReference>
<dbReference type="Pfam" id="PF00023">
    <property type="entry name" value="Ank"/>
    <property type="match status" value="1"/>
</dbReference>
<evidence type="ECO:0000256" key="1">
    <source>
        <dbReference type="ARBA" id="ARBA00022737"/>
    </source>
</evidence>
<accession>A0A841FVB3</accession>
<dbReference type="AlphaFoldDB" id="A0A841FVB3"/>
<name>A0A841FVB3_9ACTN</name>
<reference evidence="4 5" key="1">
    <citation type="submission" date="2020-08" db="EMBL/GenBank/DDBJ databases">
        <title>Genomic Encyclopedia of Type Strains, Phase IV (KMG-IV): sequencing the most valuable type-strain genomes for metagenomic binning, comparative biology and taxonomic classification.</title>
        <authorList>
            <person name="Goeker M."/>
        </authorList>
    </citation>
    <scope>NUCLEOTIDE SEQUENCE [LARGE SCALE GENOMIC DNA]</scope>
    <source>
        <strain evidence="4 5">YIM 65646</strain>
    </source>
</reference>
<protein>
    <submittedName>
        <fullName evidence="4">Ankyrin repeat protein</fullName>
    </submittedName>
</protein>
<organism evidence="4 5">
    <name type="scientific">Phytomonospora endophytica</name>
    <dbReference type="NCBI Taxonomy" id="714109"/>
    <lineage>
        <taxon>Bacteria</taxon>
        <taxon>Bacillati</taxon>
        <taxon>Actinomycetota</taxon>
        <taxon>Actinomycetes</taxon>
        <taxon>Micromonosporales</taxon>
        <taxon>Micromonosporaceae</taxon>
        <taxon>Phytomonospora</taxon>
    </lineage>
</organism>
<evidence type="ECO:0000313" key="4">
    <source>
        <dbReference type="EMBL" id="MBB6036439.1"/>
    </source>
</evidence>
<dbReference type="Pfam" id="PF12796">
    <property type="entry name" value="Ank_2"/>
    <property type="match status" value="2"/>
</dbReference>
<gene>
    <name evidence="4" type="ORF">HNR73_004310</name>
</gene>
<sequence>MSGWPSIRILFAKACATGDLAAVEAGLAAGAGVGPLNPKGLTPLHLAAFTGGSPAVVRRLLGAGADVHARISGRITRFSAYAGPPRVGKRELSEPDTPLHAALRSIGHPLWREGTAVAEIVGTLLDAGADPNAPGGSGTSPLLRTAYETWGQVPEIMRLLLAAGADRDAVGFGTSPLFAAVSWHNEPAVAVLLAAGADPCRSELAPSGDVPGTTPLHRAARIGRGSTLRLVLEAARDVDVRDSRGATPLHGAAGMDAPGNVRMLLVAGADPHARLAEPLVLRGRSAATAVEIARMLGLEGVVAELEEFG</sequence>
<evidence type="ECO:0000313" key="5">
    <source>
        <dbReference type="Proteomes" id="UP000548476"/>
    </source>
</evidence>
<proteinExistence type="predicted"/>
<dbReference type="PROSITE" id="PS50297">
    <property type="entry name" value="ANK_REP_REGION"/>
    <property type="match status" value="3"/>
</dbReference>